<comment type="caution">
    <text evidence="1">The sequence shown here is derived from an EMBL/GenBank/DDBJ whole genome shotgun (WGS) entry which is preliminary data.</text>
</comment>
<reference evidence="1 2" key="1">
    <citation type="submission" date="2020-09" db="EMBL/GenBank/DDBJ databases">
        <title>De no assembly of potato wild relative species, Solanum commersonii.</title>
        <authorList>
            <person name="Cho K."/>
        </authorList>
    </citation>
    <scope>NUCLEOTIDE SEQUENCE [LARGE SCALE GENOMIC DNA]</scope>
    <source>
        <strain evidence="1">LZ3.2</strain>
        <tissue evidence="1">Leaf</tissue>
    </source>
</reference>
<gene>
    <name evidence="1" type="ORF">H5410_035451</name>
</gene>
<evidence type="ECO:0000313" key="1">
    <source>
        <dbReference type="EMBL" id="KAG5594219.1"/>
    </source>
</evidence>
<dbReference type="AlphaFoldDB" id="A0A9J5Y0Q0"/>
<sequence>MTFSLFKVEDNRSTKFGKLALCWAYRYETHNQAKYCTDIVQKYHQLNMSEGFTSSVKRSQLRADEVLNCCCTKKFLLQTPEQFFLSRISAMIELSLPFTLGPRPPMEINSPYAAGASVPANAIGTPPFNKIITYWGKTSRVTSTYFHKSKFTLS</sequence>
<proteinExistence type="predicted"/>
<organism evidence="1 2">
    <name type="scientific">Solanum commersonii</name>
    <name type="common">Commerson's wild potato</name>
    <name type="synonym">Commerson's nightshade</name>
    <dbReference type="NCBI Taxonomy" id="4109"/>
    <lineage>
        <taxon>Eukaryota</taxon>
        <taxon>Viridiplantae</taxon>
        <taxon>Streptophyta</taxon>
        <taxon>Embryophyta</taxon>
        <taxon>Tracheophyta</taxon>
        <taxon>Spermatophyta</taxon>
        <taxon>Magnoliopsida</taxon>
        <taxon>eudicotyledons</taxon>
        <taxon>Gunneridae</taxon>
        <taxon>Pentapetalae</taxon>
        <taxon>asterids</taxon>
        <taxon>lamiids</taxon>
        <taxon>Solanales</taxon>
        <taxon>Solanaceae</taxon>
        <taxon>Solanoideae</taxon>
        <taxon>Solaneae</taxon>
        <taxon>Solanum</taxon>
    </lineage>
</organism>
<keyword evidence="2" id="KW-1185">Reference proteome</keyword>
<accession>A0A9J5Y0Q0</accession>
<name>A0A9J5Y0Q0_SOLCO</name>
<protein>
    <submittedName>
        <fullName evidence="1">Uncharacterized protein</fullName>
    </submittedName>
</protein>
<evidence type="ECO:0000313" key="2">
    <source>
        <dbReference type="Proteomes" id="UP000824120"/>
    </source>
</evidence>
<dbReference type="Proteomes" id="UP000824120">
    <property type="component" value="Chromosome 7"/>
</dbReference>
<dbReference type="EMBL" id="JACXVP010000007">
    <property type="protein sequence ID" value="KAG5594219.1"/>
    <property type="molecule type" value="Genomic_DNA"/>
</dbReference>